<organism evidence="2 3">
    <name type="scientific">Diploscapter pachys</name>
    <dbReference type="NCBI Taxonomy" id="2018661"/>
    <lineage>
        <taxon>Eukaryota</taxon>
        <taxon>Metazoa</taxon>
        <taxon>Ecdysozoa</taxon>
        <taxon>Nematoda</taxon>
        <taxon>Chromadorea</taxon>
        <taxon>Rhabditida</taxon>
        <taxon>Rhabditina</taxon>
        <taxon>Rhabditomorpha</taxon>
        <taxon>Rhabditoidea</taxon>
        <taxon>Rhabditidae</taxon>
        <taxon>Diploscapter</taxon>
    </lineage>
</organism>
<evidence type="ECO:0000256" key="1">
    <source>
        <dbReference type="SAM" id="MobiDB-lite"/>
    </source>
</evidence>
<evidence type="ECO:0000313" key="2">
    <source>
        <dbReference type="EMBL" id="PAV66562.1"/>
    </source>
</evidence>
<dbReference type="EMBL" id="LIAE01010088">
    <property type="protein sequence ID" value="PAV66562.1"/>
    <property type="molecule type" value="Genomic_DNA"/>
</dbReference>
<reference evidence="2 3" key="1">
    <citation type="journal article" date="2017" name="Curr. Biol.">
        <title>Genome architecture and evolution of a unichromosomal asexual nematode.</title>
        <authorList>
            <person name="Fradin H."/>
            <person name="Zegar C."/>
            <person name="Gutwein M."/>
            <person name="Lucas J."/>
            <person name="Kovtun M."/>
            <person name="Corcoran D."/>
            <person name="Baugh L.R."/>
            <person name="Kiontke K."/>
            <person name="Gunsalus K."/>
            <person name="Fitch D.H."/>
            <person name="Piano F."/>
        </authorList>
    </citation>
    <scope>NUCLEOTIDE SEQUENCE [LARGE SCALE GENOMIC DNA]</scope>
    <source>
        <strain evidence="2">PF1309</strain>
    </source>
</reference>
<evidence type="ECO:0000313" key="3">
    <source>
        <dbReference type="Proteomes" id="UP000218231"/>
    </source>
</evidence>
<name>A0A2A2JY76_9BILA</name>
<gene>
    <name evidence="2" type="ORF">WR25_26799</name>
</gene>
<keyword evidence="3" id="KW-1185">Reference proteome</keyword>
<protein>
    <submittedName>
        <fullName evidence="2">Uncharacterized protein</fullName>
    </submittedName>
</protein>
<dbReference type="Proteomes" id="UP000218231">
    <property type="component" value="Unassembled WGS sequence"/>
</dbReference>
<dbReference type="AlphaFoldDB" id="A0A2A2JY76"/>
<sequence>MTAGDDLFGRSGGLRHQFQLGQPARRLDAHHAFAPDLLQHHVARGAEDVAQRIVDMIEPVQPADPAIGFLHHIVHVHRREGRTQPDAQPPLMRQDVTTDPGN</sequence>
<comment type="caution">
    <text evidence="2">The sequence shown here is derived from an EMBL/GenBank/DDBJ whole genome shotgun (WGS) entry which is preliminary data.</text>
</comment>
<feature type="region of interest" description="Disordered" evidence="1">
    <location>
        <begin position="79"/>
        <end position="102"/>
    </location>
</feature>
<proteinExistence type="predicted"/>
<accession>A0A2A2JY76</accession>